<sequence>MALALLIPIIASGVAAQHLTLPLINNDEVVNALNSNDPGFQICTAAADFLSSCVAKAGGSDALTTANPISLAACACCLGTTDVAPVYSTCADYLGSEAPQLGSQISVCAGSPEVCRGLGGGGGSVTVQGESSTRSRSELFSSPPPVRSSSTPSPASSPSKIPDETSSATARGSTAGPTKSSSSGRSGSASGSSSGAVMTLAPACTQMVDLFEECTRATPGFTDLIFGEQAYCYCCRTALDGHVTWTDEIDSYASTCRDWAVTITTGEPVTAYDVAKTFATFCEHFSDVCAVSTTAPTSDTFTAPIRPEPTDDTTTPGGQVTVTVTQGPASTTSGNAAPTIGMAFAAGALAVAGFAVML</sequence>
<feature type="chain" id="PRO_5017235253" evidence="2">
    <location>
        <begin position="17"/>
        <end position="358"/>
    </location>
</feature>
<feature type="compositionally biased region" description="Polar residues" evidence="1">
    <location>
        <begin position="164"/>
        <end position="179"/>
    </location>
</feature>
<dbReference type="EMBL" id="PXOA01000820">
    <property type="protein sequence ID" value="RFU72590.1"/>
    <property type="molecule type" value="Genomic_DNA"/>
</dbReference>
<keyword evidence="4" id="KW-1185">Reference proteome</keyword>
<evidence type="ECO:0000256" key="1">
    <source>
        <dbReference type="SAM" id="MobiDB-lite"/>
    </source>
</evidence>
<comment type="caution">
    <text evidence="3">The sequence shown here is derived from an EMBL/GenBank/DDBJ whole genome shotgun (WGS) entry which is preliminary data.</text>
</comment>
<dbReference type="Proteomes" id="UP000266272">
    <property type="component" value="Unassembled WGS sequence"/>
</dbReference>
<reference evidence="3 4" key="1">
    <citation type="journal article" date="2018" name="PLoS Pathog.">
        <title>Evolution of structural diversity of trichothecenes, a family of toxins produced by plant pathogenic and entomopathogenic fungi.</title>
        <authorList>
            <person name="Proctor R.H."/>
            <person name="McCormick S.P."/>
            <person name="Kim H.S."/>
            <person name="Cardoza R.E."/>
            <person name="Stanley A.M."/>
            <person name="Lindo L."/>
            <person name="Kelly A."/>
            <person name="Brown D.W."/>
            <person name="Lee T."/>
            <person name="Vaughan M.M."/>
            <person name="Alexander N.J."/>
            <person name="Busman M."/>
            <person name="Gutierrez S."/>
        </authorList>
    </citation>
    <scope>NUCLEOTIDE SEQUENCE [LARGE SCALE GENOMIC DNA]</scope>
    <source>
        <strain evidence="3 4">IBT 40837</strain>
    </source>
</reference>
<dbReference type="OrthoDB" id="4153189at2759"/>
<feature type="region of interest" description="Disordered" evidence="1">
    <location>
        <begin position="120"/>
        <end position="194"/>
    </location>
</feature>
<evidence type="ECO:0000313" key="4">
    <source>
        <dbReference type="Proteomes" id="UP000266272"/>
    </source>
</evidence>
<proteinExistence type="predicted"/>
<feature type="compositionally biased region" description="Low complexity" evidence="1">
    <location>
        <begin position="180"/>
        <end position="194"/>
    </location>
</feature>
<protein>
    <submittedName>
        <fullName evidence="3">Uncharacterized protein</fullName>
    </submittedName>
</protein>
<feature type="compositionally biased region" description="Low complexity" evidence="1">
    <location>
        <begin position="130"/>
        <end position="159"/>
    </location>
</feature>
<accession>A0A395N8Y7</accession>
<name>A0A395N8Y7_TRIAR</name>
<organism evidence="3 4">
    <name type="scientific">Trichoderma arundinaceum</name>
    <dbReference type="NCBI Taxonomy" id="490622"/>
    <lineage>
        <taxon>Eukaryota</taxon>
        <taxon>Fungi</taxon>
        <taxon>Dikarya</taxon>
        <taxon>Ascomycota</taxon>
        <taxon>Pezizomycotina</taxon>
        <taxon>Sordariomycetes</taxon>
        <taxon>Hypocreomycetidae</taxon>
        <taxon>Hypocreales</taxon>
        <taxon>Hypocreaceae</taxon>
        <taxon>Trichoderma</taxon>
    </lineage>
</organism>
<evidence type="ECO:0000313" key="3">
    <source>
        <dbReference type="EMBL" id="RFU72590.1"/>
    </source>
</evidence>
<evidence type="ECO:0000256" key="2">
    <source>
        <dbReference type="SAM" id="SignalP"/>
    </source>
</evidence>
<keyword evidence="2" id="KW-0732">Signal</keyword>
<dbReference type="AlphaFoldDB" id="A0A395N8Y7"/>
<gene>
    <name evidence="3" type="ORF">TARUN_9666</name>
</gene>
<feature type="signal peptide" evidence="2">
    <location>
        <begin position="1"/>
        <end position="16"/>
    </location>
</feature>